<dbReference type="RefSeq" id="WP_098242343.1">
    <property type="nucleotide sequence ID" value="NZ_CP022685.1"/>
</dbReference>
<gene>
    <name evidence="2" type="ORF">KY5_2519</name>
</gene>
<dbReference type="AlphaFoldDB" id="A0A291Q7S3"/>
<protein>
    <recommendedName>
        <fullName evidence="4">YfhD family protein</fullName>
    </recommendedName>
</protein>
<dbReference type="Proteomes" id="UP000221011">
    <property type="component" value="Chromosome"/>
</dbReference>
<sequence>MSHNERHDERHDEDRPAETAAESVLDEFEEAEVDPRHRKEKDRRRGESGDALTPNQEAQEQANGD</sequence>
<proteinExistence type="predicted"/>
<evidence type="ECO:0000313" key="2">
    <source>
        <dbReference type="EMBL" id="ATL27537.1"/>
    </source>
</evidence>
<evidence type="ECO:0008006" key="4">
    <source>
        <dbReference type="Google" id="ProtNLM"/>
    </source>
</evidence>
<feature type="compositionally biased region" description="Basic and acidic residues" evidence="1">
    <location>
        <begin position="1"/>
        <end position="17"/>
    </location>
</feature>
<dbReference type="EMBL" id="CP022685">
    <property type="protein sequence ID" value="ATL27537.1"/>
    <property type="molecule type" value="Genomic_DNA"/>
</dbReference>
<name>A0A291Q7S3_9ACTN</name>
<feature type="compositionally biased region" description="Basic and acidic residues" evidence="1">
    <location>
        <begin position="33"/>
        <end position="48"/>
    </location>
</feature>
<reference evidence="2 3" key="1">
    <citation type="submission" date="2017-08" db="EMBL/GenBank/DDBJ databases">
        <title>Complete Genome Sequence of Streptomyces formicae KY5, the formicamycin producer.</title>
        <authorList>
            <person name="Holmes N.A."/>
            <person name="Devine R."/>
            <person name="Qin Z."/>
            <person name="Seipke R.F."/>
            <person name="Wilkinson B."/>
            <person name="Hutchings M.I."/>
        </authorList>
    </citation>
    <scope>NUCLEOTIDE SEQUENCE [LARGE SCALE GENOMIC DNA]</scope>
    <source>
        <strain evidence="2 3">KY5</strain>
    </source>
</reference>
<accession>A0A291Q7S3</accession>
<dbReference type="KEGG" id="sfk:KY5_2519"/>
<evidence type="ECO:0000256" key="1">
    <source>
        <dbReference type="SAM" id="MobiDB-lite"/>
    </source>
</evidence>
<feature type="region of interest" description="Disordered" evidence="1">
    <location>
        <begin position="1"/>
        <end position="65"/>
    </location>
</feature>
<evidence type="ECO:0000313" key="3">
    <source>
        <dbReference type="Proteomes" id="UP000221011"/>
    </source>
</evidence>
<organism evidence="2 3">
    <name type="scientific">Streptomyces formicae</name>
    <dbReference type="NCBI Taxonomy" id="1616117"/>
    <lineage>
        <taxon>Bacteria</taxon>
        <taxon>Bacillati</taxon>
        <taxon>Actinomycetota</taxon>
        <taxon>Actinomycetes</taxon>
        <taxon>Kitasatosporales</taxon>
        <taxon>Streptomycetaceae</taxon>
        <taxon>Streptomyces</taxon>
    </lineage>
</organism>
<keyword evidence="3" id="KW-1185">Reference proteome</keyword>
<feature type="compositionally biased region" description="Polar residues" evidence="1">
    <location>
        <begin position="53"/>
        <end position="65"/>
    </location>
</feature>